<name>A0A2V4V1K0_9GAMM</name>
<keyword evidence="8" id="KW-1185">Reference proteome</keyword>
<dbReference type="InterPro" id="IPR037138">
    <property type="entry name" value="His_deacetylse_dom_sf"/>
</dbReference>
<dbReference type="Proteomes" id="UP000247746">
    <property type="component" value="Unassembled WGS sequence"/>
</dbReference>
<organism evidence="7 8">
    <name type="scientific">Psychrobacter fozii</name>
    <dbReference type="NCBI Taxonomy" id="198480"/>
    <lineage>
        <taxon>Bacteria</taxon>
        <taxon>Pseudomonadati</taxon>
        <taxon>Pseudomonadota</taxon>
        <taxon>Gammaproteobacteria</taxon>
        <taxon>Moraxellales</taxon>
        <taxon>Moraxellaceae</taxon>
        <taxon>Psychrobacter</taxon>
    </lineage>
</organism>
<evidence type="ECO:0000313" key="7">
    <source>
        <dbReference type="EMBL" id="PYE39741.1"/>
    </source>
</evidence>
<dbReference type="OrthoDB" id="9808367at2"/>
<keyword evidence="4" id="KW-0378">Hydrolase</keyword>
<evidence type="ECO:0000256" key="5">
    <source>
        <dbReference type="ARBA" id="ARBA00022833"/>
    </source>
</evidence>
<comment type="cofactor">
    <cofactor evidence="1">
        <name>Zn(2+)</name>
        <dbReference type="ChEBI" id="CHEBI:29105"/>
    </cofactor>
</comment>
<dbReference type="InterPro" id="IPR023801">
    <property type="entry name" value="His_deacetylse_dom"/>
</dbReference>
<evidence type="ECO:0000256" key="4">
    <source>
        <dbReference type="ARBA" id="ARBA00022801"/>
    </source>
</evidence>
<comment type="similarity">
    <text evidence="2">Belongs to the histone deacetylase family.</text>
</comment>
<dbReference type="Pfam" id="PF00850">
    <property type="entry name" value="Hist_deacetyl"/>
    <property type="match status" value="1"/>
</dbReference>
<sequence>MKIYSHENLSLHRPLPYFSYGKMHEPLEIPERMVEFLKAPAALGLEVTTAIDVGITPILAVHDFGYVEFLKHGYDEWMAVEEDLGAQVQTGIFVPYDNPGIGIMAKAAKYQADDSAPISEHSWTSIYWSAQTALNAAEALLNDEKPETERADSHIQLCFSRPPGHHARKSAAGGFCYLNNAAIIAEHLRQKYKKIAIIDTDMHHGQGIQEIFYDRKDVLYTSVHGDPVNFYPAVTGHAFEKGVGEGEGYNINFPMPHGTDEAGFFEYVDKSIEAVTLFDPDIIVHVLGFDVYENDPEARCAVSTEGFKVLAQKMKALNKPLIVLVEGGYYIQKLNDNLQAFLSGLISEDNSNSQLT</sequence>
<dbReference type="CDD" id="cd10001">
    <property type="entry name" value="HDAC_classII_APAH"/>
    <property type="match status" value="1"/>
</dbReference>
<gene>
    <name evidence="7" type="ORF">DFP82_103189</name>
</gene>
<dbReference type="InterPro" id="IPR023696">
    <property type="entry name" value="Ureohydrolase_dom_sf"/>
</dbReference>
<accession>A0A2V4V1K0</accession>
<dbReference type="GO" id="GO:0016787">
    <property type="term" value="F:hydrolase activity"/>
    <property type="evidence" value="ECO:0007669"/>
    <property type="project" value="UniProtKB-KW"/>
</dbReference>
<keyword evidence="5" id="KW-0862">Zinc</keyword>
<dbReference type="GO" id="GO:0040029">
    <property type="term" value="P:epigenetic regulation of gene expression"/>
    <property type="evidence" value="ECO:0007669"/>
    <property type="project" value="TreeGrafter"/>
</dbReference>
<dbReference type="PRINTS" id="PR01270">
    <property type="entry name" value="HDASUPER"/>
</dbReference>
<feature type="domain" description="Histone deacetylase" evidence="6">
    <location>
        <begin position="46"/>
        <end position="344"/>
    </location>
</feature>
<protein>
    <submittedName>
        <fullName evidence="7">Acetoin utilization deacetylase AcuC-like enzyme</fullName>
    </submittedName>
</protein>
<dbReference type="GO" id="GO:0046872">
    <property type="term" value="F:metal ion binding"/>
    <property type="evidence" value="ECO:0007669"/>
    <property type="project" value="UniProtKB-KW"/>
</dbReference>
<evidence type="ECO:0000256" key="3">
    <source>
        <dbReference type="ARBA" id="ARBA00022723"/>
    </source>
</evidence>
<dbReference type="GO" id="GO:0004407">
    <property type="term" value="F:histone deacetylase activity"/>
    <property type="evidence" value="ECO:0007669"/>
    <property type="project" value="TreeGrafter"/>
</dbReference>
<evidence type="ECO:0000259" key="6">
    <source>
        <dbReference type="Pfam" id="PF00850"/>
    </source>
</evidence>
<dbReference type="EMBL" id="QJSU01000003">
    <property type="protein sequence ID" value="PYE39741.1"/>
    <property type="molecule type" value="Genomic_DNA"/>
</dbReference>
<keyword evidence="3" id="KW-0479">Metal-binding</keyword>
<dbReference type="PANTHER" id="PTHR10625:SF17">
    <property type="entry name" value="HISTONE DEACETYLASE 8"/>
    <property type="match status" value="1"/>
</dbReference>
<reference evidence="7 8" key="1">
    <citation type="submission" date="2018-06" db="EMBL/GenBank/DDBJ databases">
        <title>Genomic Encyclopedia of Type Strains, Phase III (KMG-III): the genomes of soil and plant-associated and newly described type strains.</title>
        <authorList>
            <person name="Whitman W."/>
        </authorList>
    </citation>
    <scope>NUCLEOTIDE SEQUENCE [LARGE SCALE GENOMIC DNA]</scope>
    <source>
        <strain evidence="7 8">CECT 5889</strain>
    </source>
</reference>
<evidence type="ECO:0000256" key="1">
    <source>
        <dbReference type="ARBA" id="ARBA00001947"/>
    </source>
</evidence>
<dbReference type="AlphaFoldDB" id="A0A2V4V1K0"/>
<evidence type="ECO:0000256" key="2">
    <source>
        <dbReference type="ARBA" id="ARBA00005947"/>
    </source>
</evidence>
<dbReference type="SUPFAM" id="SSF52768">
    <property type="entry name" value="Arginase/deacetylase"/>
    <property type="match status" value="1"/>
</dbReference>
<dbReference type="PANTHER" id="PTHR10625">
    <property type="entry name" value="HISTONE DEACETYLASE HDAC1-RELATED"/>
    <property type="match status" value="1"/>
</dbReference>
<proteinExistence type="inferred from homology"/>
<comment type="caution">
    <text evidence="7">The sequence shown here is derived from an EMBL/GenBank/DDBJ whole genome shotgun (WGS) entry which is preliminary data.</text>
</comment>
<dbReference type="Gene3D" id="3.40.800.20">
    <property type="entry name" value="Histone deacetylase domain"/>
    <property type="match status" value="1"/>
</dbReference>
<dbReference type="RefSeq" id="WP_110922727.1">
    <property type="nucleotide sequence ID" value="NZ_QJSU01000003.1"/>
</dbReference>
<evidence type="ECO:0000313" key="8">
    <source>
        <dbReference type="Proteomes" id="UP000247746"/>
    </source>
</evidence>
<dbReference type="InterPro" id="IPR000286">
    <property type="entry name" value="HDACs"/>
</dbReference>